<dbReference type="KEGG" id="manq:L1994_11660"/>
<dbReference type="EMBL" id="CP091092">
    <property type="protein sequence ID" value="WFN36774.1"/>
    <property type="molecule type" value="Genomic_DNA"/>
</dbReference>
<sequence>MITVKNVSKNYRIYHSPADRLKEIVTRKKYHKDLKALSGISFTVSDGETLGIVGENGAGKSTLLKILQGVIIPDEGEVSVTGKVTGLLELGTGFNSELSGVENIYMNGTMLGMSREELDAKKDEIINFTELGDAIYDPIKTYSSGMLMRLGFSIAIHADPACFLVDEALSVGDAYFQQKCMRAIQAFKEKGGSIIFVSHDMNAVRTLCDRTLFIDHGNLIDYGNTKDVVDFYQNKIIKKIHCGKAELNIKKADTENLEERSGMNTGEVELVSFKFLNEDNEEISSIESEKNVKIDYIIKTKKDLEEPHFGIIIRNYLGQTIFQIETDSMGLKPNKLSAFHLAHISFLLNFPLFPGKYSFSIGISNKGNGIGTFEEYLLTIYDLGILNVVPNRASILYSGIFNMKPKVELCYFE</sequence>
<dbReference type="GeneID" id="79951067"/>
<dbReference type="InterPro" id="IPR017871">
    <property type="entry name" value="ABC_transporter-like_CS"/>
</dbReference>
<dbReference type="RefSeq" id="WP_278099610.1">
    <property type="nucleotide sequence ID" value="NZ_CP091092.1"/>
</dbReference>
<dbReference type="Gene3D" id="3.40.50.300">
    <property type="entry name" value="P-loop containing nucleotide triphosphate hydrolases"/>
    <property type="match status" value="1"/>
</dbReference>
<dbReference type="InterPro" id="IPR027417">
    <property type="entry name" value="P-loop_NTPase"/>
</dbReference>
<dbReference type="GO" id="GO:0005524">
    <property type="term" value="F:ATP binding"/>
    <property type="evidence" value="ECO:0007669"/>
    <property type="project" value="UniProtKB-KW"/>
</dbReference>
<protein>
    <submittedName>
        <fullName evidence="6">ABC transporter ATP-binding protein</fullName>
    </submittedName>
</protein>
<keyword evidence="4 6" id="KW-0067">ATP-binding</keyword>
<evidence type="ECO:0000313" key="6">
    <source>
        <dbReference type="EMBL" id="WFN36774.1"/>
    </source>
</evidence>
<dbReference type="PROSITE" id="PS00211">
    <property type="entry name" value="ABC_TRANSPORTER_1"/>
    <property type="match status" value="1"/>
</dbReference>
<gene>
    <name evidence="6" type="ORF">L1994_11660</name>
</gene>
<evidence type="ECO:0000256" key="3">
    <source>
        <dbReference type="ARBA" id="ARBA00022741"/>
    </source>
</evidence>
<dbReference type="InterPro" id="IPR015860">
    <property type="entry name" value="ABC_transpr_TagH-like"/>
</dbReference>
<dbReference type="GO" id="GO:0016887">
    <property type="term" value="F:ATP hydrolysis activity"/>
    <property type="evidence" value="ECO:0007669"/>
    <property type="project" value="InterPro"/>
</dbReference>
<dbReference type="Proteomes" id="UP001218895">
    <property type="component" value="Chromosome"/>
</dbReference>
<dbReference type="Gene3D" id="2.70.50.60">
    <property type="entry name" value="abc- transporter (atp binding component) like domain"/>
    <property type="match status" value="1"/>
</dbReference>
<evidence type="ECO:0000313" key="7">
    <source>
        <dbReference type="Proteomes" id="UP001218895"/>
    </source>
</evidence>
<reference evidence="6" key="1">
    <citation type="submission" date="2022-01" db="EMBL/GenBank/DDBJ databases">
        <title>Complete genome of Methanomicrobium antiquum DSM 21220.</title>
        <authorList>
            <person name="Chen S.-C."/>
            <person name="You Y.-T."/>
            <person name="Zhou Y.-Z."/>
            <person name="Lai M.-C."/>
        </authorList>
    </citation>
    <scope>NUCLEOTIDE SEQUENCE</scope>
    <source>
        <strain evidence="6">DSM 21220</strain>
    </source>
</reference>
<evidence type="ECO:0000256" key="2">
    <source>
        <dbReference type="ARBA" id="ARBA00022448"/>
    </source>
</evidence>
<dbReference type="InterPro" id="IPR050683">
    <property type="entry name" value="Bact_Polysacc_Export_ATP-bd"/>
</dbReference>
<dbReference type="AlphaFoldDB" id="A0AAF0JLK4"/>
<comment type="similarity">
    <text evidence="1">Belongs to the ABC transporter superfamily.</text>
</comment>
<dbReference type="InterPro" id="IPR029439">
    <property type="entry name" value="Wzt_C"/>
</dbReference>
<dbReference type="PANTHER" id="PTHR46743:SF2">
    <property type="entry name" value="TEICHOIC ACIDS EXPORT ATP-BINDING PROTEIN TAGH"/>
    <property type="match status" value="1"/>
</dbReference>
<proteinExistence type="inferred from homology"/>
<dbReference type="CDD" id="cd10147">
    <property type="entry name" value="Wzt_C-like"/>
    <property type="match status" value="1"/>
</dbReference>
<dbReference type="PANTHER" id="PTHR46743">
    <property type="entry name" value="TEICHOIC ACIDS EXPORT ATP-BINDING PROTEIN TAGH"/>
    <property type="match status" value="1"/>
</dbReference>
<dbReference type="InterPro" id="IPR003439">
    <property type="entry name" value="ABC_transporter-like_ATP-bd"/>
</dbReference>
<dbReference type="SMART" id="SM00382">
    <property type="entry name" value="AAA"/>
    <property type="match status" value="1"/>
</dbReference>
<dbReference type="PROSITE" id="PS50893">
    <property type="entry name" value="ABC_TRANSPORTER_2"/>
    <property type="match status" value="1"/>
</dbReference>
<dbReference type="GO" id="GO:0140359">
    <property type="term" value="F:ABC-type transporter activity"/>
    <property type="evidence" value="ECO:0007669"/>
    <property type="project" value="InterPro"/>
</dbReference>
<dbReference type="Pfam" id="PF00005">
    <property type="entry name" value="ABC_tran"/>
    <property type="match status" value="1"/>
</dbReference>
<evidence type="ECO:0000259" key="5">
    <source>
        <dbReference type="PROSITE" id="PS50893"/>
    </source>
</evidence>
<evidence type="ECO:0000256" key="4">
    <source>
        <dbReference type="ARBA" id="ARBA00022840"/>
    </source>
</evidence>
<dbReference type="GO" id="GO:0016020">
    <property type="term" value="C:membrane"/>
    <property type="evidence" value="ECO:0007669"/>
    <property type="project" value="InterPro"/>
</dbReference>
<keyword evidence="2" id="KW-0813">Transport</keyword>
<keyword evidence="3" id="KW-0547">Nucleotide-binding</keyword>
<accession>A0AAF0JLK4</accession>
<dbReference type="InterPro" id="IPR003593">
    <property type="entry name" value="AAA+_ATPase"/>
</dbReference>
<dbReference type="Pfam" id="PF14524">
    <property type="entry name" value="Wzt_C"/>
    <property type="match status" value="1"/>
</dbReference>
<feature type="domain" description="ABC transporter" evidence="5">
    <location>
        <begin position="19"/>
        <end position="241"/>
    </location>
</feature>
<dbReference type="CDD" id="cd03220">
    <property type="entry name" value="ABC_KpsT_Wzt"/>
    <property type="match status" value="1"/>
</dbReference>
<keyword evidence="7" id="KW-1185">Reference proteome</keyword>
<name>A0AAF0JLK4_9EURY</name>
<evidence type="ECO:0000256" key="1">
    <source>
        <dbReference type="ARBA" id="ARBA00005417"/>
    </source>
</evidence>
<organism evidence="6 7">
    <name type="scientific">Methanomicrobium antiquum</name>
    <dbReference type="NCBI Taxonomy" id="487686"/>
    <lineage>
        <taxon>Archaea</taxon>
        <taxon>Methanobacteriati</taxon>
        <taxon>Methanobacteriota</taxon>
        <taxon>Stenosarchaea group</taxon>
        <taxon>Methanomicrobia</taxon>
        <taxon>Methanomicrobiales</taxon>
        <taxon>Methanomicrobiaceae</taxon>
        <taxon>Methanomicrobium</taxon>
    </lineage>
</organism>
<dbReference type="SUPFAM" id="SSF52540">
    <property type="entry name" value="P-loop containing nucleoside triphosphate hydrolases"/>
    <property type="match status" value="1"/>
</dbReference>